<gene>
    <name evidence="2" type="ORF">O181_020797</name>
</gene>
<evidence type="ECO:0000256" key="1">
    <source>
        <dbReference type="SAM" id="MobiDB-lite"/>
    </source>
</evidence>
<protein>
    <submittedName>
        <fullName evidence="2">Uncharacterized protein</fullName>
    </submittedName>
</protein>
<evidence type="ECO:0000313" key="3">
    <source>
        <dbReference type="Proteomes" id="UP000765509"/>
    </source>
</evidence>
<evidence type="ECO:0000313" key="2">
    <source>
        <dbReference type="EMBL" id="MBW0481082.1"/>
    </source>
</evidence>
<proteinExistence type="predicted"/>
<dbReference type="AlphaFoldDB" id="A0A9Q3CE77"/>
<feature type="region of interest" description="Disordered" evidence="1">
    <location>
        <begin position="66"/>
        <end position="92"/>
    </location>
</feature>
<organism evidence="2 3">
    <name type="scientific">Austropuccinia psidii MF-1</name>
    <dbReference type="NCBI Taxonomy" id="1389203"/>
    <lineage>
        <taxon>Eukaryota</taxon>
        <taxon>Fungi</taxon>
        <taxon>Dikarya</taxon>
        <taxon>Basidiomycota</taxon>
        <taxon>Pucciniomycotina</taxon>
        <taxon>Pucciniomycetes</taxon>
        <taxon>Pucciniales</taxon>
        <taxon>Sphaerophragmiaceae</taxon>
        <taxon>Austropuccinia</taxon>
    </lineage>
</organism>
<comment type="caution">
    <text evidence="2">The sequence shown here is derived from an EMBL/GenBank/DDBJ whole genome shotgun (WGS) entry which is preliminary data.</text>
</comment>
<feature type="compositionally biased region" description="Basic and acidic residues" evidence="1">
    <location>
        <begin position="67"/>
        <end position="92"/>
    </location>
</feature>
<reference evidence="2" key="1">
    <citation type="submission" date="2021-03" db="EMBL/GenBank/DDBJ databases">
        <title>Draft genome sequence of rust myrtle Austropuccinia psidii MF-1, a brazilian biotype.</title>
        <authorList>
            <person name="Quecine M.C."/>
            <person name="Pachon D.M.R."/>
            <person name="Bonatelli M.L."/>
            <person name="Correr F.H."/>
            <person name="Franceschini L.M."/>
            <person name="Leite T.F."/>
            <person name="Margarido G.R.A."/>
            <person name="Almeida C.A."/>
            <person name="Ferrarezi J.A."/>
            <person name="Labate C.A."/>
        </authorList>
    </citation>
    <scope>NUCLEOTIDE SEQUENCE</scope>
    <source>
        <strain evidence="2">MF-1</strain>
    </source>
</reference>
<dbReference type="EMBL" id="AVOT02006236">
    <property type="protein sequence ID" value="MBW0481082.1"/>
    <property type="molecule type" value="Genomic_DNA"/>
</dbReference>
<sequence length="180" mass="20937">MDIKRFNLASHWAELGASCQKIYLKEIKFRDLMVITKGCNPTRKFRLVGEPTDQWQRVTILHNPRKFPGEDKDISAKKDHFQPKEERVRPNDPEAVQFSEKSAQEPEVVVHNSRISSSINRNITPTQVEHNVVTPEINLNSDALWIQMSKFSKQCQKQFAELEESNKRMKKLTASMEKMV</sequence>
<accession>A0A9Q3CE77</accession>
<name>A0A9Q3CE77_9BASI</name>
<keyword evidence="3" id="KW-1185">Reference proteome</keyword>
<dbReference type="Proteomes" id="UP000765509">
    <property type="component" value="Unassembled WGS sequence"/>
</dbReference>